<reference evidence="1 2" key="1">
    <citation type="submission" date="2015-04" db="EMBL/GenBank/DDBJ databases">
        <title>Complete genome sequence of Schizopora paradoxa KUC8140, a cosmopolitan wood degrader in East Asia.</title>
        <authorList>
            <consortium name="DOE Joint Genome Institute"/>
            <person name="Min B."/>
            <person name="Park H."/>
            <person name="Jang Y."/>
            <person name="Kim J.-J."/>
            <person name="Kim K.H."/>
            <person name="Pangilinan J."/>
            <person name="Lipzen A."/>
            <person name="Riley R."/>
            <person name="Grigoriev I.V."/>
            <person name="Spatafora J.W."/>
            <person name="Choi I.-G."/>
        </authorList>
    </citation>
    <scope>NUCLEOTIDE SEQUENCE [LARGE SCALE GENOMIC DNA]</scope>
    <source>
        <strain evidence="1 2">KUC8140</strain>
    </source>
</reference>
<proteinExistence type="predicted"/>
<keyword evidence="2" id="KW-1185">Reference proteome</keyword>
<protein>
    <submittedName>
        <fullName evidence="1">Uncharacterized protein</fullName>
    </submittedName>
</protein>
<evidence type="ECO:0000313" key="1">
    <source>
        <dbReference type="EMBL" id="KLO17857.1"/>
    </source>
</evidence>
<name>A0A0H2S1W1_9AGAM</name>
<dbReference type="EMBL" id="KQ085900">
    <property type="protein sequence ID" value="KLO17857.1"/>
    <property type="molecule type" value="Genomic_DNA"/>
</dbReference>
<organism evidence="1 2">
    <name type="scientific">Schizopora paradoxa</name>
    <dbReference type="NCBI Taxonomy" id="27342"/>
    <lineage>
        <taxon>Eukaryota</taxon>
        <taxon>Fungi</taxon>
        <taxon>Dikarya</taxon>
        <taxon>Basidiomycota</taxon>
        <taxon>Agaricomycotina</taxon>
        <taxon>Agaricomycetes</taxon>
        <taxon>Hymenochaetales</taxon>
        <taxon>Schizoporaceae</taxon>
        <taxon>Schizopora</taxon>
    </lineage>
</organism>
<accession>A0A0H2S1W1</accession>
<dbReference type="Proteomes" id="UP000053477">
    <property type="component" value="Unassembled WGS sequence"/>
</dbReference>
<dbReference type="AlphaFoldDB" id="A0A0H2S1W1"/>
<evidence type="ECO:0000313" key="2">
    <source>
        <dbReference type="Proteomes" id="UP000053477"/>
    </source>
</evidence>
<sequence>MANECFDEIYGAKVRFNNPSEALLAQLFLKEEDAIPLSSLDALLSVIRNPSFNVEDISFRNCGDFCSFVTSSRVEGITRRGWDSEAGIPEVVLEGALDVLGSELQNAWDVGRSHYMGDMQVRGHGSLFDTIEALKSSLVNFALVHSSWLVRARLLLGYYHRFRVSDRRPFRRSLTNSFLGTWTRDVQIKFEEYSPPPHDILFDAFFARLPNLQALHLGTFRLALEPRGVGIAGILSSLPYLTGLEDISLTISNLKEIGELALQLSKTPPPNLRIIQFSRILA</sequence>
<dbReference type="InParanoid" id="A0A0H2S1W1"/>
<gene>
    <name evidence="1" type="ORF">SCHPADRAFT_936694</name>
</gene>